<dbReference type="OrthoDB" id="417111at2"/>
<dbReference type="InterPro" id="IPR050351">
    <property type="entry name" value="BphY/WalK/GraS-like"/>
</dbReference>
<evidence type="ECO:0000256" key="6">
    <source>
        <dbReference type="ARBA" id="ARBA00023012"/>
    </source>
</evidence>
<evidence type="ECO:0000256" key="4">
    <source>
        <dbReference type="ARBA" id="ARBA00022679"/>
    </source>
</evidence>
<organism evidence="9 10">
    <name type="scientific">Gloeothece verrucosa (strain PCC 7822)</name>
    <name type="common">Cyanothece sp. (strain PCC 7822)</name>
    <dbReference type="NCBI Taxonomy" id="497965"/>
    <lineage>
        <taxon>Bacteria</taxon>
        <taxon>Bacillati</taxon>
        <taxon>Cyanobacteriota</taxon>
        <taxon>Cyanophyceae</taxon>
        <taxon>Oscillatoriophycideae</taxon>
        <taxon>Chroococcales</taxon>
        <taxon>Aphanothecaceae</taxon>
        <taxon>Gloeothece</taxon>
        <taxon>Gloeothece verrucosa</taxon>
    </lineage>
</organism>
<dbReference type="EMBL" id="CP002198">
    <property type="protein sequence ID" value="ADN15796.1"/>
    <property type="molecule type" value="Genomic_DNA"/>
</dbReference>
<feature type="domain" description="Histidine kinase" evidence="8">
    <location>
        <begin position="228"/>
        <end position="451"/>
    </location>
</feature>
<dbReference type="EC" id="2.7.13.3" evidence="2"/>
<feature type="transmembrane region" description="Helical" evidence="7">
    <location>
        <begin position="187"/>
        <end position="208"/>
    </location>
</feature>
<gene>
    <name evidence="9" type="ordered locus">Cyan7822_3865</name>
</gene>
<dbReference type="NCBIfam" id="NF041735">
    <property type="entry name" value="hist_kin_RppB"/>
    <property type="match status" value="1"/>
</dbReference>
<dbReference type="PANTHER" id="PTHR45453">
    <property type="entry name" value="PHOSPHATE REGULON SENSOR PROTEIN PHOR"/>
    <property type="match status" value="1"/>
</dbReference>
<dbReference type="Gene3D" id="1.10.287.130">
    <property type="match status" value="1"/>
</dbReference>
<dbReference type="GO" id="GO:0016036">
    <property type="term" value="P:cellular response to phosphate starvation"/>
    <property type="evidence" value="ECO:0007669"/>
    <property type="project" value="TreeGrafter"/>
</dbReference>
<evidence type="ECO:0000313" key="10">
    <source>
        <dbReference type="Proteomes" id="UP000008206"/>
    </source>
</evidence>
<dbReference type="GO" id="GO:0004721">
    <property type="term" value="F:phosphoprotein phosphatase activity"/>
    <property type="evidence" value="ECO:0007669"/>
    <property type="project" value="TreeGrafter"/>
</dbReference>
<dbReference type="InterPro" id="IPR036097">
    <property type="entry name" value="HisK_dim/P_sf"/>
</dbReference>
<evidence type="ECO:0000256" key="5">
    <source>
        <dbReference type="ARBA" id="ARBA00022777"/>
    </source>
</evidence>
<dbReference type="InterPro" id="IPR049835">
    <property type="entry name" value="RppB"/>
</dbReference>
<keyword evidence="3" id="KW-0597">Phosphoprotein</keyword>
<keyword evidence="4" id="KW-0808">Transferase</keyword>
<sequence length="451" mass="50696">MKQNQLFNRTRWRLAVWYAGVMGVIFSVSGYGLYEAIAHAHWMTLDRELETVAGILHDGLESKLKVPGRLEPNLEELLPNLCQVGSLCMKESSPLSPRYTTSAIYRGNYYVRLYKPSGELVAIAGTDPMGLSTKFNAKEWQTLQDNQGFSYHQISLLLHTDKGSSWGYIQVGRSFKDFQQYLQNVRWILQLGLPTTLILVAFSSWWLAGLAMQPVYQSYQQMQQFTADAAHELRTPLAAIRATVESTLMMPTLTEKDARDTLKILNRQNQRLAYLVADLLMLCRLDWQLMMSSQLREQNESVCLNDLVSDLVEELASLALSSGVSLSEKILISHALEVKGNAEQLYRLVSNLVVNAIQYTPRGGQVMIILEQTKQAAILRVEDTGIGMDIDEHNHIFDRFYRVNKARARDRGGSGLGLSIARAIALIHQGTISVQSELGKGSIFTLKLPLI</sequence>
<dbReference type="SMART" id="SM00388">
    <property type="entry name" value="HisKA"/>
    <property type="match status" value="1"/>
</dbReference>
<dbReference type="KEGG" id="cyj:Cyan7822_3865"/>
<dbReference type="InterPro" id="IPR004358">
    <property type="entry name" value="Sig_transdc_His_kin-like_C"/>
</dbReference>
<dbReference type="PROSITE" id="PS50109">
    <property type="entry name" value="HIS_KIN"/>
    <property type="match status" value="1"/>
</dbReference>
<dbReference type="InterPro" id="IPR036890">
    <property type="entry name" value="HATPase_C_sf"/>
</dbReference>
<evidence type="ECO:0000256" key="1">
    <source>
        <dbReference type="ARBA" id="ARBA00000085"/>
    </source>
</evidence>
<dbReference type="SUPFAM" id="SSF55874">
    <property type="entry name" value="ATPase domain of HSP90 chaperone/DNA topoisomerase II/histidine kinase"/>
    <property type="match status" value="1"/>
</dbReference>
<evidence type="ECO:0000256" key="3">
    <source>
        <dbReference type="ARBA" id="ARBA00022553"/>
    </source>
</evidence>
<dbReference type="SMART" id="SM00387">
    <property type="entry name" value="HATPase_c"/>
    <property type="match status" value="1"/>
</dbReference>
<evidence type="ECO:0000259" key="8">
    <source>
        <dbReference type="PROSITE" id="PS50109"/>
    </source>
</evidence>
<dbReference type="Gene3D" id="3.30.565.10">
    <property type="entry name" value="Histidine kinase-like ATPase, C-terminal domain"/>
    <property type="match status" value="1"/>
</dbReference>
<dbReference type="STRING" id="497965.Cyan7822_3865"/>
<keyword evidence="7" id="KW-0812">Transmembrane</keyword>
<keyword evidence="7" id="KW-1133">Transmembrane helix</keyword>
<dbReference type="GO" id="GO:0000155">
    <property type="term" value="F:phosphorelay sensor kinase activity"/>
    <property type="evidence" value="ECO:0007669"/>
    <property type="project" value="InterPro"/>
</dbReference>
<evidence type="ECO:0000256" key="2">
    <source>
        <dbReference type="ARBA" id="ARBA00012438"/>
    </source>
</evidence>
<dbReference type="Pfam" id="PF00512">
    <property type="entry name" value="HisKA"/>
    <property type="match status" value="1"/>
</dbReference>
<protein>
    <recommendedName>
        <fullName evidence="2">histidine kinase</fullName>
        <ecNumber evidence="2">2.7.13.3</ecNumber>
    </recommendedName>
</protein>
<dbReference type="Proteomes" id="UP000008206">
    <property type="component" value="Chromosome"/>
</dbReference>
<dbReference type="AlphaFoldDB" id="E0UJ93"/>
<feature type="transmembrane region" description="Helical" evidence="7">
    <location>
        <begin position="12"/>
        <end position="34"/>
    </location>
</feature>
<dbReference type="InterPro" id="IPR005467">
    <property type="entry name" value="His_kinase_dom"/>
</dbReference>
<evidence type="ECO:0000313" key="9">
    <source>
        <dbReference type="EMBL" id="ADN15796.1"/>
    </source>
</evidence>
<name>E0UJ93_GLOV7</name>
<comment type="catalytic activity">
    <reaction evidence="1">
        <text>ATP + protein L-histidine = ADP + protein N-phospho-L-histidine.</text>
        <dbReference type="EC" id="2.7.13.3"/>
    </reaction>
</comment>
<dbReference type="CDD" id="cd00075">
    <property type="entry name" value="HATPase"/>
    <property type="match status" value="1"/>
</dbReference>
<proteinExistence type="predicted"/>
<dbReference type="CDD" id="cd00082">
    <property type="entry name" value="HisKA"/>
    <property type="match status" value="1"/>
</dbReference>
<dbReference type="PANTHER" id="PTHR45453:SF1">
    <property type="entry name" value="PHOSPHATE REGULON SENSOR PROTEIN PHOR"/>
    <property type="match status" value="1"/>
</dbReference>
<dbReference type="InterPro" id="IPR003594">
    <property type="entry name" value="HATPase_dom"/>
</dbReference>
<dbReference type="InterPro" id="IPR003661">
    <property type="entry name" value="HisK_dim/P_dom"/>
</dbReference>
<dbReference type="HOGENOM" id="CLU_000445_89_6_3"/>
<dbReference type="Pfam" id="PF02518">
    <property type="entry name" value="HATPase_c"/>
    <property type="match status" value="1"/>
</dbReference>
<dbReference type="GO" id="GO:0005886">
    <property type="term" value="C:plasma membrane"/>
    <property type="evidence" value="ECO:0007669"/>
    <property type="project" value="TreeGrafter"/>
</dbReference>
<dbReference type="eggNOG" id="COG5002">
    <property type="taxonomic scope" value="Bacteria"/>
</dbReference>
<dbReference type="SUPFAM" id="SSF47384">
    <property type="entry name" value="Homodimeric domain of signal transducing histidine kinase"/>
    <property type="match status" value="1"/>
</dbReference>
<keyword evidence="6" id="KW-0902">Two-component regulatory system</keyword>
<reference evidence="10" key="1">
    <citation type="journal article" date="2011" name="MBio">
        <title>Novel metabolic attributes of the genus Cyanothece, comprising a group of unicellular nitrogen-fixing Cyanobacteria.</title>
        <authorList>
            <person name="Bandyopadhyay A."/>
            <person name="Elvitigala T."/>
            <person name="Welsh E."/>
            <person name="Stockel J."/>
            <person name="Liberton M."/>
            <person name="Min H."/>
            <person name="Sherman L.A."/>
            <person name="Pakrasi H.B."/>
        </authorList>
    </citation>
    <scope>NUCLEOTIDE SEQUENCE [LARGE SCALE GENOMIC DNA]</scope>
    <source>
        <strain evidence="10">PCC 7822</strain>
    </source>
</reference>
<dbReference type="RefSeq" id="WP_013323864.1">
    <property type="nucleotide sequence ID" value="NC_014501.1"/>
</dbReference>
<keyword evidence="5 9" id="KW-0418">Kinase</keyword>
<dbReference type="PRINTS" id="PR00344">
    <property type="entry name" value="BCTRLSENSOR"/>
</dbReference>
<accession>E0UJ93</accession>
<keyword evidence="7" id="KW-0472">Membrane</keyword>
<keyword evidence="10" id="KW-1185">Reference proteome</keyword>
<evidence type="ECO:0000256" key="7">
    <source>
        <dbReference type="SAM" id="Phobius"/>
    </source>
</evidence>
<dbReference type="FunFam" id="3.30.565.10:FF:000006">
    <property type="entry name" value="Sensor histidine kinase WalK"/>
    <property type="match status" value="1"/>
</dbReference>